<reference evidence="2" key="1">
    <citation type="submission" date="2022-09" db="EMBL/GenBank/DDBJ databases">
        <title>Rhodovastum sp. nov. RN2-1 isolated from soil in Seongnam, South Korea.</title>
        <authorList>
            <person name="Le N.T."/>
        </authorList>
    </citation>
    <scope>NUCLEOTIDE SEQUENCE</scope>
    <source>
        <strain evidence="2">RN2-1</strain>
    </source>
</reference>
<dbReference type="Proteomes" id="UP001165679">
    <property type="component" value="Unassembled WGS sequence"/>
</dbReference>
<reference evidence="2" key="2">
    <citation type="submission" date="2022-10" db="EMBL/GenBank/DDBJ databases">
        <authorList>
            <person name="Trinh H.N."/>
        </authorList>
    </citation>
    <scope>NUCLEOTIDE SEQUENCE</scope>
    <source>
        <strain evidence="2">RN2-1</strain>
    </source>
</reference>
<evidence type="ECO:0000313" key="3">
    <source>
        <dbReference type="Proteomes" id="UP001165679"/>
    </source>
</evidence>
<organism evidence="2 3">
    <name type="scientific">Limobrevibacterium gyesilva</name>
    <dbReference type="NCBI Taxonomy" id="2991712"/>
    <lineage>
        <taxon>Bacteria</taxon>
        <taxon>Pseudomonadati</taxon>
        <taxon>Pseudomonadota</taxon>
        <taxon>Alphaproteobacteria</taxon>
        <taxon>Acetobacterales</taxon>
        <taxon>Acetobacteraceae</taxon>
        <taxon>Limobrevibacterium</taxon>
    </lineage>
</organism>
<feature type="transmembrane region" description="Helical" evidence="1">
    <location>
        <begin position="32"/>
        <end position="52"/>
    </location>
</feature>
<sequence>MQVADGFRGIGYAIVLIVSLMALFGLCVGNAWAASAFVLTGALLTALIEGVIPAPSRSTTRDEFSGGRRR</sequence>
<dbReference type="EMBL" id="JAPDNT010000001">
    <property type="protein sequence ID" value="MCW3473208.1"/>
    <property type="molecule type" value="Genomic_DNA"/>
</dbReference>
<evidence type="ECO:0000256" key="1">
    <source>
        <dbReference type="SAM" id="Phobius"/>
    </source>
</evidence>
<keyword evidence="1" id="KW-0812">Transmembrane</keyword>
<proteinExistence type="predicted"/>
<keyword evidence="1" id="KW-1133">Transmembrane helix</keyword>
<keyword evidence="3" id="KW-1185">Reference proteome</keyword>
<feature type="transmembrane region" description="Helical" evidence="1">
    <location>
        <begin position="7"/>
        <end position="26"/>
    </location>
</feature>
<name>A0AA42CCE5_9PROT</name>
<keyword evidence="1" id="KW-0472">Membrane</keyword>
<gene>
    <name evidence="2" type="ORF">OL599_01325</name>
</gene>
<protein>
    <submittedName>
        <fullName evidence="2">Uncharacterized protein</fullName>
    </submittedName>
</protein>
<comment type="caution">
    <text evidence="2">The sequence shown here is derived from an EMBL/GenBank/DDBJ whole genome shotgun (WGS) entry which is preliminary data.</text>
</comment>
<accession>A0AA42CCE5</accession>
<dbReference type="RefSeq" id="WP_264711790.1">
    <property type="nucleotide sequence ID" value="NZ_JAPDNT010000001.1"/>
</dbReference>
<evidence type="ECO:0000313" key="2">
    <source>
        <dbReference type="EMBL" id="MCW3473208.1"/>
    </source>
</evidence>
<dbReference type="AlphaFoldDB" id="A0AA42CCE5"/>